<evidence type="ECO:0000313" key="2">
    <source>
        <dbReference type="EMBL" id="PTE07050.1"/>
    </source>
</evidence>
<feature type="signal peptide" evidence="1">
    <location>
        <begin position="1"/>
        <end position="26"/>
    </location>
</feature>
<organism evidence="2 3">
    <name type="scientific">Mesorhizobium helmanticense</name>
    <dbReference type="NCBI Taxonomy" id="1776423"/>
    <lineage>
        <taxon>Bacteria</taxon>
        <taxon>Pseudomonadati</taxon>
        <taxon>Pseudomonadota</taxon>
        <taxon>Alphaproteobacteria</taxon>
        <taxon>Hyphomicrobiales</taxon>
        <taxon>Phyllobacteriaceae</taxon>
        <taxon>Mesorhizobium</taxon>
    </lineage>
</organism>
<name>A0A2T4IN71_9HYPH</name>
<keyword evidence="3" id="KW-1185">Reference proteome</keyword>
<dbReference type="EMBL" id="PZJX01000053">
    <property type="protein sequence ID" value="PTE07050.1"/>
    <property type="molecule type" value="Genomic_DNA"/>
</dbReference>
<comment type="caution">
    <text evidence="2">The sequence shown here is derived from an EMBL/GenBank/DDBJ whole genome shotgun (WGS) entry which is preliminary data.</text>
</comment>
<dbReference type="AlphaFoldDB" id="A0A2T4IN71"/>
<reference evidence="2 3" key="1">
    <citation type="submission" date="2018-03" db="EMBL/GenBank/DDBJ databases">
        <title>Genome sequence of the symbiotic type strain Mesorhizobium helmanticense CSLC115NT isolated from Lotus corniculatus nodules.</title>
        <authorList>
            <person name="Sannazzaro A.I."/>
            <person name="Torres Tejerizo G.A."/>
            <person name="Dip D."/>
            <person name="Caballero M."/>
            <person name="Pistorio M."/>
            <person name="Estrella M.J."/>
        </authorList>
    </citation>
    <scope>NUCLEOTIDE SEQUENCE [LARGE SCALE GENOMIC DNA]</scope>
    <source>
        <strain evidence="2 3">CSLC115N</strain>
    </source>
</reference>
<feature type="chain" id="PRO_5015741625" evidence="1">
    <location>
        <begin position="27"/>
        <end position="60"/>
    </location>
</feature>
<dbReference type="SUPFAM" id="SSF53850">
    <property type="entry name" value="Periplasmic binding protein-like II"/>
    <property type="match status" value="1"/>
</dbReference>
<sequence length="60" mass="6912">MSRRRIGLTFLAASFAWGLAASAARATDISFWTWRQEDKAAYNELFTDFTKLNPDIHVKF</sequence>
<dbReference type="Gene3D" id="3.40.190.10">
    <property type="entry name" value="Periplasmic binding protein-like II"/>
    <property type="match status" value="1"/>
</dbReference>
<evidence type="ECO:0000313" key="3">
    <source>
        <dbReference type="Proteomes" id="UP000240259"/>
    </source>
</evidence>
<accession>A0A2T4IN71</accession>
<gene>
    <name evidence="2" type="ORF">C9427_29000</name>
</gene>
<evidence type="ECO:0000256" key="1">
    <source>
        <dbReference type="SAM" id="SignalP"/>
    </source>
</evidence>
<keyword evidence="1" id="KW-0732">Signal</keyword>
<feature type="non-terminal residue" evidence="2">
    <location>
        <position position="60"/>
    </location>
</feature>
<protein>
    <submittedName>
        <fullName evidence="2">ABC transporter substrate-binding protein</fullName>
    </submittedName>
</protein>
<proteinExistence type="predicted"/>
<dbReference type="Proteomes" id="UP000240259">
    <property type="component" value="Unassembled WGS sequence"/>
</dbReference>